<keyword evidence="24" id="KW-1185">Reference proteome</keyword>
<keyword evidence="9 19" id="KW-0472">Membrane</keyword>
<feature type="chain" id="PRO_5044545285" description="Adhesion G-protein coupled receptor G2" evidence="20">
    <location>
        <begin position="38"/>
        <end position="1018"/>
    </location>
</feature>
<dbReference type="InterPro" id="IPR000203">
    <property type="entry name" value="GPS"/>
</dbReference>
<keyword evidence="11 23" id="KW-0675">Receptor</keyword>
<feature type="transmembrane region" description="Helical" evidence="19">
    <location>
        <begin position="666"/>
        <end position="688"/>
    </location>
</feature>
<keyword evidence="13" id="KW-0807">Transducer</keyword>
<reference evidence="23" key="1">
    <citation type="submission" date="2015-10" db="EMBL/GenBank/DDBJ databases">
        <title>FRAMA: From RNA-seq data to annotated mRNA assemblies.</title>
        <authorList>
            <person name="Bens M."/>
            <person name="Sahm A."/>
            <person name="Jahn N."/>
            <person name="Morhart M."/>
            <person name="Holtze S."/>
            <person name="Hildebrandt T.B."/>
            <person name="Platzer M."/>
            <person name="Szafranski K."/>
        </authorList>
    </citation>
    <scope>NUCLEOTIDE SEQUENCE</scope>
    <source>
        <tissue evidence="23">Skin</tissue>
    </source>
</reference>
<evidence type="ECO:0000256" key="17">
    <source>
        <dbReference type="ARBA" id="ARBA00093560"/>
    </source>
</evidence>
<feature type="domain" description="GAIN-B" evidence="21">
    <location>
        <begin position="462"/>
        <end position="620"/>
    </location>
</feature>
<evidence type="ECO:0000256" key="5">
    <source>
        <dbReference type="ARBA" id="ARBA00022692"/>
    </source>
</evidence>
<dbReference type="Pfam" id="PF26574">
    <property type="entry name" value="GAIN_ADGRG2"/>
    <property type="match status" value="1"/>
</dbReference>
<evidence type="ECO:0000259" key="21">
    <source>
        <dbReference type="PROSITE" id="PS50221"/>
    </source>
</evidence>
<dbReference type="Pfam" id="PF00002">
    <property type="entry name" value="7tm_2"/>
    <property type="match status" value="1"/>
</dbReference>
<feature type="region of interest" description="Disordered" evidence="18">
    <location>
        <begin position="919"/>
        <end position="940"/>
    </location>
</feature>
<evidence type="ECO:0000256" key="7">
    <source>
        <dbReference type="ARBA" id="ARBA00022989"/>
    </source>
</evidence>
<dbReference type="FunFam" id="1.20.1070.10:FF:000043">
    <property type="entry name" value="adhesion G-protein coupled receptor G2 isoform X1"/>
    <property type="match status" value="1"/>
</dbReference>
<dbReference type="PRINTS" id="PR00249">
    <property type="entry name" value="GPCRSECRETIN"/>
</dbReference>
<evidence type="ECO:0000256" key="8">
    <source>
        <dbReference type="ARBA" id="ARBA00023040"/>
    </source>
</evidence>
<evidence type="ECO:0000256" key="3">
    <source>
        <dbReference type="ARBA" id="ARBA00022475"/>
    </source>
</evidence>
<dbReference type="OrthoDB" id="10037534at2759"/>
<evidence type="ECO:0000256" key="6">
    <source>
        <dbReference type="ARBA" id="ARBA00022729"/>
    </source>
</evidence>
<gene>
    <name evidence="23" type="primary">GPR64</name>
    <name evidence="25 26" type="synonym">Adgrg2</name>
</gene>
<evidence type="ECO:0000256" key="19">
    <source>
        <dbReference type="SAM" id="Phobius"/>
    </source>
</evidence>
<sequence length="1018" mass="111612">MFFSGGQCSHLGRPEEVLLTFKIFLVLICLHVVRVTSLEENADNSNLSSTSAESSLVSFVPFSNGTPEVETTSLNDATSSVLSTLNKTEKTKITIVKTFNASGVKSQKNICNLSTICNDSVFYRGEITFQDKEPNIIQNQNITNSTFTGVLSLNELKRSELNKTLQALSEAYFIVCATEEAQSTLNCTFTIKLNKTINVCAIMVAFGRIPVRPMEQCCCSVKTPCPSSPEELEKLQCDLQDSIDCHTDHPHSLPFSSSSKPIPVAPQATIFSQISRAFSLAEPLDQTPVSQNTPSLTLRGHLPSPQPSAPILSSPAIDIPAQSRTVSSLLPQTDLSHTSPPVRPSLPSVTMSAPVNDVIISTTPGATEVVNTSNVSDLESQVSQMEQALSLGSLEPNLAGEMINQVSRLLHNPPALLAPLAQRLLKVVDDIGLQLNFSSKTISLTSPSLALAVIRVNASDFSTTTFAAQDPANLQVSLETQAPENSIGVITLPSSLMSNLPANDVALASRIQFNFFETPALFQDPSLENISLVSYVISSSVANLTVKNLTRNVTVTLRHIELSQDDLTVRCVFWDLGRNGGKGGWSSDGCSVKHRRLNETICTCSHLTSFGILLDLSRTSLPPGQMMALTFITYIGCGLSAIFLSVTLVTYIAFEKIRRDYPSKILIQLCAALLLLNLVFLLDSWIALYNTRGLCISVAIFLHYFLLVSFTWMGLEAFHMYLALVKVFNTYIRKYILKFCVIGWGVPAVVVIIILTISPDNYGLGSYGKFPNGSPDDFCWINSNAVFYITVVGYFCVIFLLNVSMFIVVLVQLCRIKKKKQLGAQQKTSIQDLRSIAGLTFLLGITWGFAFFAWGPVNVTFMYLFAIFNTLQGFFIFIFYCVAKENVRKQWRRYLCCGKLRLAENSDWSKTATNGLKKQTVNQGVSSSSNSLQSSSNSTNSTTLLVNHDCSVHASGNGNASTERNGVSFSVQNGDVCLHDLTGKQHMFNEKEEPCNGKSRVALRRTSKRGSLHFIEQM</sequence>
<comment type="subunit">
    <text evidence="17">Heterodimer of 2 chains generated by proteolytic processing; the large extracellular N-terminal fragment and the membrane-bound C-terminal fragment predominantly remain associated and non-covalently linked. Interacts with CFTR.</text>
</comment>
<evidence type="ECO:0000313" key="23">
    <source>
        <dbReference type="EMBL" id="JAO00218.1"/>
    </source>
</evidence>
<keyword evidence="10" id="KW-1015">Disulfide bond</keyword>
<feature type="compositionally biased region" description="Polar residues" evidence="18">
    <location>
        <begin position="287"/>
        <end position="296"/>
    </location>
</feature>
<feature type="transmembrane region" description="Helical" evidence="19">
    <location>
        <begin position="700"/>
        <end position="724"/>
    </location>
</feature>
<protein>
    <recommendedName>
        <fullName evidence="14">Adhesion G-protein coupled receptor G2</fullName>
    </recommendedName>
    <alternativeName>
        <fullName evidence="15">G-protein coupled receptor 64</fullName>
    </alternativeName>
</protein>
<dbReference type="CDD" id="cd15444">
    <property type="entry name" value="7tmB2_GPR64"/>
    <property type="match status" value="1"/>
</dbReference>
<dbReference type="PANTHER" id="PTHR12011">
    <property type="entry name" value="ADHESION G-PROTEIN COUPLED RECEPTOR"/>
    <property type="match status" value="1"/>
</dbReference>
<feature type="region of interest" description="Disordered" evidence="18">
    <location>
        <begin position="285"/>
        <end position="314"/>
    </location>
</feature>
<dbReference type="PROSITE" id="PS50221">
    <property type="entry name" value="GAIN_B"/>
    <property type="match status" value="1"/>
</dbReference>
<dbReference type="GO" id="GO:0004930">
    <property type="term" value="F:G protein-coupled receptor activity"/>
    <property type="evidence" value="ECO:0007669"/>
    <property type="project" value="UniProtKB-KW"/>
</dbReference>
<dbReference type="Pfam" id="PF26152">
    <property type="entry name" value="ADGRG2_N"/>
    <property type="match status" value="1"/>
</dbReference>
<dbReference type="SUPFAM" id="SSF81321">
    <property type="entry name" value="Family A G protein-coupled receptor-like"/>
    <property type="match status" value="1"/>
</dbReference>
<organism evidence="23">
    <name type="scientific">Heterocephalus glaber</name>
    <name type="common">Naked mole rat</name>
    <dbReference type="NCBI Taxonomy" id="10181"/>
    <lineage>
        <taxon>Eukaryota</taxon>
        <taxon>Metazoa</taxon>
        <taxon>Chordata</taxon>
        <taxon>Craniata</taxon>
        <taxon>Vertebrata</taxon>
        <taxon>Euteleostomi</taxon>
        <taxon>Mammalia</taxon>
        <taxon>Eutheria</taxon>
        <taxon>Euarchontoglires</taxon>
        <taxon>Glires</taxon>
        <taxon>Rodentia</taxon>
        <taxon>Hystricomorpha</taxon>
        <taxon>Bathyergidae</taxon>
        <taxon>Heterocephalus</taxon>
    </lineage>
</organism>
<feature type="domain" description="G-protein coupled receptors family 2 profile 2" evidence="22">
    <location>
        <begin position="629"/>
        <end position="884"/>
    </location>
</feature>
<feature type="transmembrane region" description="Helical" evidence="19">
    <location>
        <begin position="861"/>
        <end position="883"/>
    </location>
</feature>
<dbReference type="Proteomes" id="UP000694906">
    <property type="component" value="Unplaced"/>
</dbReference>
<keyword evidence="12" id="KW-0325">Glycoprotein</keyword>
<dbReference type="RefSeq" id="XP_021101003.1">
    <property type="nucleotide sequence ID" value="XM_021245344.1"/>
</dbReference>
<dbReference type="RefSeq" id="XP_021101004.1">
    <property type="nucleotide sequence ID" value="XM_021245345.1"/>
</dbReference>
<evidence type="ECO:0000256" key="12">
    <source>
        <dbReference type="ARBA" id="ARBA00023180"/>
    </source>
</evidence>
<keyword evidence="5 19" id="KW-0812">Transmembrane</keyword>
<dbReference type="InterPro" id="IPR017983">
    <property type="entry name" value="GPCR_2_secretin-like_CS"/>
</dbReference>
<comment type="similarity">
    <text evidence="2">Belongs to the G-protein coupled receptor 2 family. Adhesion G-protein coupled receptor (ADGR) subfamily.</text>
</comment>
<keyword evidence="3" id="KW-1003">Cell membrane</keyword>
<evidence type="ECO:0000259" key="22">
    <source>
        <dbReference type="PROSITE" id="PS50261"/>
    </source>
</evidence>
<dbReference type="InterPro" id="IPR057244">
    <property type="entry name" value="GAIN_B"/>
</dbReference>
<keyword evidence="4" id="KW-0597">Phosphoprotein</keyword>
<dbReference type="PROSITE" id="PS00650">
    <property type="entry name" value="G_PROTEIN_RECEP_F2_2"/>
    <property type="match status" value="1"/>
</dbReference>
<evidence type="ECO:0000256" key="18">
    <source>
        <dbReference type="SAM" id="MobiDB-lite"/>
    </source>
</evidence>
<dbReference type="Pfam" id="PF01825">
    <property type="entry name" value="GPS"/>
    <property type="match status" value="1"/>
</dbReference>
<dbReference type="InterPro" id="IPR017981">
    <property type="entry name" value="GPCR_2-like_7TM"/>
</dbReference>
<dbReference type="InterPro" id="IPR058857">
    <property type="entry name" value="GAIN_ADGRG2/6"/>
</dbReference>
<feature type="signal peptide" evidence="20">
    <location>
        <begin position="1"/>
        <end position="37"/>
    </location>
</feature>
<dbReference type="SMART" id="SM00303">
    <property type="entry name" value="GPS"/>
    <property type="match status" value="1"/>
</dbReference>
<comment type="subcellular location">
    <subcellularLocation>
        <location evidence="1">Apical cell membrane</location>
        <topology evidence="1">Multi-pass membrane protein</topology>
    </subcellularLocation>
</comment>
<feature type="transmembrane region" description="Helical" evidence="19">
    <location>
        <begin position="736"/>
        <end position="757"/>
    </location>
</feature>
<name>A0A0P6J7M2_HETGA</name>
<keyword evidence="8" id="KW-0297">G-protein coupled receptor</keyword>
<evidence type="ECO:0000256" key="11">
    <source>
        <dbReference type="ARBA" id="ARBA00023170"/>
    </source>
</evidence>
<comment type="function">
    <text evidence="16">Adhesion G-protein coupled receptor (aGPCR) for steroid hormones, such as dehydroepiandrosterone (DHEA; also named 3beta-hydroxyandrost-5-en-17-one) and androstenedione. Involved in a signal transduction pathway controlling epididymal function and male fertility. Ligand binding causes a conformation change that triggers signaling via guanine nucleotide-binding proteins (G proteins) and modulates the activity of downstream effectors, such as adenylate cyclase. ADGRG2 is coupled to G(s) G proteins and mediates activation of adenylate cyclase activity. Also able to couple with G(q) G proteins in vitro. May regulate fluid exchange within epididymis.</text>
</comment>
<keyword evidence="6 20" id="KW-0732">Signal</keyword>
<dbReference type="EMBL" id="GEBF01003415">
    <property type="protein sequence ID" value="JAO00218.1"/>
    <property type="molecule type" value="Transcribed_RNA"/>
</dbReference>
<evidence type="ECO:0000256" key="9">
    <source>
        <dbReference type="ARBA" id="ARBA00023136"/>
    </source>
</evidence>
<evidence type="ECO:0000256" key="14">
    <source>
        <dbReference type="ARBA" id="ARBA00069918"/>
    </source>
</evidence>
<dbReference type="AlphaFoldDB" id="A0A0P6J7M2"/>
<dbReference type="InterPro" id="IPR000832">
    <property type="entry name" value="GPCR_2_secretin-like"/>
</dbReference>
<evidence type="ECO:0000313" key="26">
    <source>
        <dbReference type="RefSeq" id="XP_021101004.1"/>
    </source>
</evidence>
<reference evidence="25 26" key="2">
    <citation type="submission" date="2025-04" db="UniProtKB">
        <authorList>
            <consortium name="RefSeq"/>
        </authorList>
    </citation>
    <scope>IDENTIFICATION</scope>
</reference>
<evidence type="ECO:0000256" key="13">
    <source>
        <dbReference type="ARBA" id="ARBA00023224"/>
    </source>
</evidence>
<dbReference type="GO" id="GO:0007189">
    <property type="term" value="P:adenylate cyclase-activating G protein-coupled receptor signaling pathway"/>
    <property type="evidence" value="ECO:0007669"/>
    <property type="project" value="TreeGrafter"/>
</dbReference>
<evidence type="ECO:0000256" key="10">
    <source>
        <dbReference type="ARBA" id="ARBA00023157"/>
    </source>
</evidence>
<evidence type="ECO:0000256" key="16">
    <source>
        <dbReference type="ARBA" id="ARBA00093326"/>
    </source>
</evidence>
<feature type="transmembrane region" description="Helical" evidence="19">
    <location>
        <begin position="835"/>
        <end position="855"/>
    </location>
</feature>
<evidence type="ECO:0000256" key="15">
    <source>
        <dbReference type="ARBA" id="ARBA00083924"/>
    </source>
</evidence>
<dbReference type="GO" id="GO:0016324">
    <property type="term" value="C:apical plasma membrane"/>
    <property type="evidence" value="ECO:0007669"/>
    <property type="project" value="UniProtKB-SubCell"/>
</dbReference>
<accession>A0A0P6J7M2</accession>
<dbReference type="Gene3D" id="2.60.220.50">
    <property type="match status" value="1"/>
</dbReference>
<keyword evidence="7 19" id="KW-1133">Transmembrane helix</keyword>
<dbReference type="InterPro" id="IPR046338">
    <property type="entry name" value="GAIN_dom_sf"/>
</dbReference>
<dbReference type="PANTHER" id="PTHR12011:SF264">
    <property type="entry name" value="ADHESION G-PROTEIN COUPLED RECEPTOR G2"/>
    <property type="match status" value="1"/>
</dbReference>
<dbReference type="Gene3D" id="1.20.1070.10">
    <property type="entry name" value="Rhodopsin 7-helix transmembrane proteins"/>
    <property type="match status" value="1"/>
</dbReference>
<feature type="transmembrane region" description="Helical" evidence="19">
    <location>
        <begin position="785"/>
        <end position="814"/>
    </location>
</feature>
<dbReference type="PROSITE" id="PS50261">
    <property type="entry name" value="G_PROTEIN_RECEP_F2_4"/>
    <property type="match status" value="1"/>
</dbReference>
<dbReference type="InterPro" id="IPR058772">
    <property type="entry name" value="ADGRG2_N"/>
</dbReference>
<dbReference type="GO" id="GO:0007166">
    <property type="term" value="P:cell surface receptor signaling pathway"/>
    <property type="evidence" value="ECO:0007669"/>
    <property type="project" value="InterPro"/>
</dbReference>
<evidence type="ECO:0000313" key="25">
    <source>
        <dbReference type="RefSeq" id="XP_021101003.1"/>
    </source>
</evidence>
<evidence type="ECO:0000256" key="20">
    <source>
        <dbReference type="SAM" id="SignalP"/>
    </source>
</evidence>
<evidence type="ECO:0000313" key="24">
    <source>
        <dbReference type="Proteomes" id="UP000694906"/>
    </source>
</evidence>
<dbReference type="FunFam" id="2.60.220.50:FF:000003">
    <property type="entry name" value="adhesion G-protein coupled receptor G2 isoform X2"/>
    <property type="match status" value="1"/>
</dbReference>
<evidence type="ECO:0000256" key="1">
    <source>
        <dbReference type="ARBA" id="ARBA00004424"/>
    </source>
</evidence>
<feature type="transmembrane region" description="Helical" evidence="19">
    <location>
        <begin position="626"/>
        <end position="654"/>
    </location>
</feature>
<proteinExistence type="inferred from homology"/>
<evidence type="ECO:0000256" key="4">
    <source>
        <dbReference type="ARBA" id="ARBA00022553"/>
    </source>
</evidence>
<evidence type="ECO:0000256" key="2">
    <source>
        <dbReference type="ARBA" id="ARBA00007343"/>
    </source>
</evidence>